<comment type="caution">
    <text evidence="1">The sequence shown here is derived from an EMBL/GenBank/DDBJ whole genome shotgun (WGS) entry which is preliminary data.</text>
</comment>
<reference evidence="1 2" key="1">
    <citation type="journal article" date="2019" name="Sci. Rep.">
        <title>Orb-weaving spider Araneus ventricosus genome elucidates the spidroin gene catalogue.</title>
        <authorList>
            <person name="Kono N."/>
            <person name="Nakamura H."/>
            <person name="Ohtoshi R."/>
            <person name="Moran D.A.P."/>
            <person name="Shinohara A."/>
            <person name="Yoshida Y."/>
            <person name="Fujiwara M."/>
            <person name="Mori M."/>
            <person name="Tomita M."/>
            <person name="Arakawa K."/>
        </authorList>
    </citation>
    <scope>NUCLEOTIDE SEQUENCE [LARGE SCALE GENOMIC DNA]</scope>
</reference>
<gene>
    <name evidence="1" type="ORF">AVEN_149148_1</name>
</gene>
<name>A0A4Y2LLA0_ARAVE</name>
<protein>
    <submittedName>
        <fullName evidence="1">Uncharacterized protein</fullName>
    </submittedName>
</protein>
<dbReference type="Proteomes" id="UP000499080">
    <property type="component" value="Unassembled WGS sequence"/>
</dbReference>
<sequence length="89" mass="10194">MLVDGGKGNVRVVETRRKKPSDCQLCTTWQDRRGKKTEEQRIADCRTQGSTWAGEKKQKNKEKRIVLGNVTFTLATIYVKNKSEGHKEN</sequence>
<evidence type="ECO:0000313" key="1">
    <source>
        <dbReference type="EMBL" id="GBN14900.1"/>
    </source>
</evidence>
<keyword evidence="2" id="KW-1185">Reference proteome</keyword>
<dbReference type="AlphaFoldDB" id="A0A4Y2LLA0"/>
<accession>A0A4Y2LLA0</accession>
<organism evidence="1 2">
    <name type="scientific">Araneus ventricosus</name>
    <name type="common">Orbweaver spider</name>
    <name type="synonym">Epeira ventricosa</name>
    <dbReference type="NCBI Taxonomy" id="182803"/>
    <lineage>
        <taxon>Eukaryota</taxon>
        <taxon>Metazoa</taxon>
        <taxon>Ecdysozoa</taxon>
        <taxon>Arthropoda</taxon>
        <taxon>Chelicerata</taxon>
        <taxon>Arachnida</taxon>
        <taxon>Araneae</taxon>
        <taxon>Araneomorphae</taxon>
        <taxon>Entelegynae</taxon>
        <taxon>Araneoidea</taxon>
        <taxon>Araneidae</taxon>
        <taxon>Araneus</taxon>
    </lineage>
</organism>
<dbReference type="EMBL" id="BGPR01005963">
    <property type="protein sequence ID" value="GBN14900.1"/>
    <property type="molecule type" value="Genomic_DNA"/>
</dbReference>
<evidence type="ECO:0000313" key="2">
    <source>
        <dbReference type="Proteomes" id="UP000499080"/>
    </source>
</evidence>
<proteinExistence type="predicted"/>